<proteinExistence type="inferred from homology"/>
<dbReference type="PANTHER" id="PTHR47683">
    <property type="entry name" value="PSEUDOURIDINE SYNTHASE FAMILY PROTEIN-RELATED"/>
    <property type="match status" value="1"/>
</dbReference>
<name>A0ABT7U329_9BACE</name>
<feature type="domain" description="RNA-binding S4" evidence="6">
    <location>
        <begin position="187"/>
        <end position="254"/>
    </location>
</feature>
<sequence>MTEDEKWRENFEPRQSSERNREGYKPYNRENNRSYNNRGGYGERSPRPYNNNRGGYNSNRGGYTGNSGYNSRPYKSYGQGGSDEQSEQRSYRPRVQGDRPSYSAGRSGYNSNRGGYAKREGGYQGGYQQGGNRPRYQQGGGYQQGGNRYGAARPYQKRDNNYDPNAKYSKKKQIEYKLVNTDPDAPIRLNKFLANAGVCSRREADEFITAGVVSVNGQVVTELGTKVKQTDEIKFHDQPISIEKKVYVLLNKPKDYVTTSDDPQNRKTVMDLVRNACKERIYPVGRLDRNTTGVLLLTNDGDLASKLTHPKYLKKKIYHVYTDKNVTAADMRQIAEGITLEDGEIHADAIDYASPTDKKQVGIEIHSGKNRIVRRIFESLGYRVIKLDRVFFAGLTKKNLRRGDWRYLTEQEVNMLRMGAFE</sequence>
<dbReference type="Gene3D" id="3.30.70.580">
    <property type="entry name" value="Pseudouridine synthase I, catalytic domain, N-terminal subdomain"/>
    <property type="match status" value="1"/>
</dbReference>
<feature type="compositionally biased region" description="Gly residues" evidence="5">
    <location>
        <begin position="138"/>
        <end position="148"/>
    </location>
</feature>
<dbReference type="InterPro" id="IPR020103">
    <property type="entry name" value="PsdUridine_synth_cat_dom_sf"/>
</dbReference>
<keyword evidence="8" id="KW-1185">Reference proteome</keyword>
<evidence type="ECO:0000256" key="4">
    <source>
        <dbReference type="RuleBase" id="RU003887"/>
    </source>
</evidence>
<dbReference type="InterPro" id="IPR002942">
    <property type="entry name" value="S4_RNA-bd"/>
</dbReference>
<reference evidence="8" key="2">
    <citation type="submission" date="2023-07" db="EMBL/GenBank/DDBJ databases">
        <title>Identification and characterization of horizontal gene transfer across gut microbiota members of farm animals based on homology search.</title>
        <authorList>
            <person name="Schwarzerova J."/>
            <person name="Nykrynova M."/>
            <person name="Jureckova K."/>
            <person name="Cejkova D."/>
            <person name="Rychlik I."/>
        </authorList>
    </citation>
    <scope>NUCLEOTIDE SEQUENCE [LARGE SCALE GENOMIC DNA]</scope>
    <source>
        <strain evidence="8">ET4</strain>
    </source>
</reference>
<feature type="region of interest" description="Disordered" evidence="5">
    <location>
        <begin position="1"/>
        <end position="166"/>
    </location>
</feature>
<evidence type="ECO:0000256" key="1">
    <source>
        <dbReference type="ARBA" id="ARBA00008348"/>
    </source>
</evidence>
<dbReference type="InterPro" id="IPR050343">
    <property type="entry name" value="RsuA_PseudoU_synthase"/>
</dbReference>
<dbReference type="InterPro" id="IPR036986">
    <property type="entry name" value="S4_RNA-bd_sf"/>
</dbReference>
<dbReference type="Gene3D" id="3.30.70.1560">
    <property type="entry name" value="Alpha-L RNA-binding motif"/>
    <property type="match status" value="1"/>
</dbReference>
<dbReference type="InterPro" id="IPR018496">
    <property type="entry name" value="PsdUridine_synth_RsuA/RluB_CS"/>
</dbReference>
<dbReference type="InterPro" id="IPR006145">
    <property type="entry name" value="PsdUridine_synth_RsuA/RluA"/>
</dbReference>
<gene>
    <name evidence="7" type="ORF">QUW02_03000</name>
</gene>
<evidence type="ECO:0000256" key="5">
    <source>
        <dbReference type="SAM" id="MobiDB-lite"/>
    </source>
</evidence>
<dbReference type="Gene3D" id="3.10.290.10">
    <property type="entry name" value="RNA-binding S4 domain"/>
    <property type="match status" value="1"/>
</dbReference>
<dbReference type="PROSITE" id="PS50889">
    <property type="entry name" value="S4"/>
    <property type="match status" value="1"/>
</dbReference>
<evidence type="ECO:0000259" key="6">
    <source>
        <dbReference type="SMART" id="SM00363"/>
    </source>
</evidence>
<keyword evidence="2 4" id="KW-0413">Isomerase</keyword>
<evidence type="ECO:0000256" key="2">
    <source>
        <dbReference type="ARBA" id="ARBA00023235"/>
    </source>
</evidence>
<comment type="similarity">
    <text evidence="1 4">Belongs to the pseudouridine synthase RsuA family.</text>
</comment>
<dbReference type="PROSITE" id="PS01149">
    <property type="entry name" value="PSI_RSU"/>
    <property type="match status" value="1"/>
</dbReference>
<dbReference type="PANTHER" id="PTHR47683:SF2">
    <property type="entry name" value="RNA-BINDING S4 DOMAIN-CONTAINING PROTEIN"/>
    <property type="match status" value="1"/>
</dbReference>
<dbReference type="EC" id="5.4.99.-" evidence="4"/>
<dbReference type="CDD" id="cd00165">
    <property type="entry name" value="S4"/>
    <property type="match status" value="1"/>
</dbReference>
<feature type="compositionally biased region" description="Low complexity" evidence="5">
    <location>
        <begin position="49"/>
        <end position="72"/>
    </location>
</feature>
<dbReference type="CDD" id="cd02870">
    <property type="entry name" value="PseudoU_synth_RsuA_like"/>
    <property type="match status" value="1"/>
</dbReference>
<dbReference type="InterPro" id="IPR042092">
    <property type="entry name" value="PsdUridine_s_RsuA/RluB/E/F_cat"/>
</dbReference>
<comment type="caution">
    <text evidence="7">The sequence shown here is derived from an EMBL/GenBank/DDBJ whole genome shotgun (WGS) entry which is preliminary data.</text>
</comment>
<dbReference type="EMBL" id="JAUDCF010000004">
    <property type="protein sequence ID" value="MDM8144904.1"/>
    <property type="molecule type" value="Genomic_DNA"/>
</dbReference>
<evidence type="ECO:0000313" key="7">
    <source>
        <dbReference type="EMBL" id="MDM8144904.1"/>
    </source>
</evidence>
<keyword evidence="3" id="KW-0694">RNA-binding</keyword>
<dbReference type="NCBIfam" id="TIGR00093">
    <property type="entry name" value="pseudouridine synthase"/>
    <property type="match status" value="1"/>
</dbReference>
<evidence type="ECO:0000313" key="8">
    <source>
        <dbReference type="Proteomes" id="UP001228403"/>
    </source>
</evidence>
<dbReference type="InterPro" id="IPR020094">
    <property type="entry name" value="TruA/RsuA/RluB/E/F_N"/>
</dbReference>
<feature type="compositionally biased region" description="Basic and acidic residues" evidence="5">
    <location>
        <begin position="1"/>
        <end position="32"/>
    </location>
</feature>
<organism evidence="7 8">
    <name type="scientific">Bacteroides eggerthii</name>
    <dbReference type="NCBI Taxonomy" id="28111"/>
    <lineage>
        <taxon>Bacteria</taxon>
        <taxon>Pseudomonadati</taxon>
        <taxon>Bacteroidota</taxon>
        <taxon>Bacteroidia</taxon>
        <taxon>Bacteroidales</taxon>
        <taxon>Bacteroidaceae</taxon>
        <taxon>Bacteroides</taxon>
    </lineage>
</organism>
<reference evidence="7 8" key="1">
    <citation type="submission" date="2023-06" db="EMBL/GenBank/DDBJ databases">
        <authorList>
            <person name="Zeman M."/>
            <person name="Kubasova T."/>
            <person name="Jahodarova E."/>
            <person name="Nykrynova M."/>
            <person name="Rychlik I."/>
        </authorList>
    </citation>
    <scope>NUCLEOTIDE SEQUENCE [LARGE SCALE GENOMIC DNA]</scope>
    <source>
        <strain evidence="7 8">ET4</strain>
    </source>
</reference>
<dbReference type="SUPFAM" id="SSF55174">
    <property type="entry name" value="Alpha-L RNA-binding motif"/>
    <property type="match status" value="1"/>
</dbReference>
<dbReference type="Pfam" id="PF00849">
    <property type="entry name" value="PseudoU_synth_2"/>
    <property type="match status" value="1"/>
</dbReference>
<protein>
    <recommendedName>
        <fullName evidence="4">Pseudouridine synthase</fullName>
        <ecNumber evidence="4">5.4.99.-</ecNumber>
    </recommendedName>
</protein>
<dbReference type="Proteomes" id="UP001228403">
    <property type="component" value="Unassembled WGS sequence"/>
</dbReference>
<dbReference type="SUPFAM" id="SSF55120">
    <property type="entry name" value="Pseudouridine synthase"/>
    <property type="match status" value="1"/>
</dbReference>
<dbReference type="SMART" id="SM00363">
    <property type="entry name" value="S4"/>
    <property type="match status" value="1"/>
</dbReference>
<dbReference type="GO" id="GO:0016853">
    <property type="term" value="F:isomerase activity"/>
    <property type="evidence" value="ECO:0007669"/>
    <property type="project" value="UniProtKB-KW"/>
</dbReference>
<evidence type="ECO:0000256" key="3">
    <source>
        <dbReference type="PROSITE-ProRule" id="PRU00182"/>
    </source>
</evidence>
<dbReference type="Pfam" id="PF01479">
    <property type="entry name" value="S4"/>
    <property type="match status" value="1"/>
</dbReference>
<accession>A0ABT7U329</accession>
<dbReference type="InterPro" id="IPR000748">
    <property type="entry name" value="PsdUridine_synth_RsuA/RluB/E/F"/>
</dbReference>